<feature type="compositionally biased region" description="Basic and acidic residues" evidence="17">
    <location>
        <begin position="1"/>
        <end position="10"/>
    </location>
</feature>
<feature type="compositionally biased region" description="Polar residues" evidence="17">
    <location>
        <begin position="185"/>
        <end position="196"/>
    </location>
</feature>
<accession>A0A9N9S7H4</accession>
<comment type="similarity">
    <text evidence="2">Belongs to the protein kinase superfamily. CMGC Ser/Thr protein kinase family. CDC2/CDKX subfamily.</text>
</comment>
<feature type="region of interest" description="Disordered" evidence="17">
    <location>
        <begin position="496"/>
        <end position="532"/>
    </location>
</feature>
<dbReference type="PROSITE" id="PS50011">
    <property type="entry name" value="PROTEIN_KINASE_DOM"/>
    <property type="match status" value="1"/>
</dbReference>
<feature type="compositionally biased region" description="Basic residues" evidence="17">
    <location>
        <begin position="107"/>
        <end position="132"/>
    </location>
</feature>
<dbReference type="GO" id="GO:0030332">
    <property type="term" value="F:cyclin binding"/>
    <property type="evidence" value="ECO:0007669"/>
    <property type="project" value="TreeGrafter"/>
</dbReference>
<dbReference type="Gene3D" id="1.10.510.10">
    <property type="entry name" value="Transferase(Phosphotransferase) domain 1"/>
    <property type="match status" value="1"/>
</dbReference>
<dbReference type="AlphaFoldDB" id="A0A9N9S7H4"/>
<evidence type="ECO:0000256" key="15">
    <source>
        <dbReference type="ARBA" id="ARBA00049280"/>
    </source>
</evidence>
<dbReference type="OrthoDB" id="28397at2759"/>
<evidence type="ECO:0000313" key="20">
    <source>
        <dbReference type="Proteomes" id="UP001153620"/>
    </source>
</evidence>
<name>A0A9N9S7H4_9DIPT</name>
<keyword evidence="20" id="KW-1185">Reference proteome</keyword>
<keyword evidence="5" id="KW-0723">Serine/threonine-protein kinase</keyword>
<feature type="compositionally biased region" description="Basic residues" evidence="17">
    <location>
        <begin position="311"/>
        <end position="322"/>
    </location>
</feature>
<keyword evidence="10" id="KW-0539">Nucleus</keyword>
<evidence type="ECO:0000256" key="9">
    <source>
        <dbReference type="ARBA" id="ARBA00022840"/>
    </source>
</evidence>
<dbReference type="GO" id="GO:0004693">
    <property type="term" value="F:cyclin-dependent protein serine/threonine kinase activity"/>
    <property type="evidence" value="ECO:0007669"/>
    <property type="project" value="UniProtKB-EC"/>
</dbReference>
<gene>
    <name evidence="19" type="ORF">CHIRRI_LOCUS13604</name>
</gene>
<dbReference type="Proteomes" id="UP001153620">
    <property type="component" value="Chromosome 4"/>
</dbReference>
<evidence type="ECO:0000256" key="7">
    <source>
        <dbReference type="ARBA" id="ARBA00022741"/>
    </source>
</evidence>
<evidence type="ECO:0000256" key="17">
    <source>
        <dbReference type="SAM" id="MobiDB-lite"/>
    </source>
</evidence>
<reference evidence="19" key="1">
    <citation type="submission" date="2022-01" db="EMBL/GenBank/DDBJ databases">
        <authorList>
            <person name="King R."/>
        </authorList>
    </citation>
    <scope>NUCLEOTIDE SEQUENCE</scope>
</reference>
<dbReference type="GO" id="GO:0005524">
    <property type="term" value="F:ATP binding"/>
    <property type="evidence" value="ECO:0007669"/>
    <property type="project" value="UniProtKB-UniRule"/>
</dbReference>
<keyword evidence="9 16" id="KW-0067">ATP-binding</keyword>
<evidence type="ECO:0000256" key="12">
    <source>
        <dbReference type="ARBA" id="ARBA00041920"/>
    </source>
</evidence>
<feature type="domain" description="Protein kinase" evidence="18">
    <location>
        <begin position="583"/>
        <end position="875"/>
    </location>
</feature>
<evidence type="ECO:0000256" key="5">
    <source>
        <dbReference type="ARBA" id="ARBA00022527"/>
    </source>
</evidence>
<keyword evidence="7 16" id="KW-0547">Nucleotide-binding</keyword>
<evidence type="ECO:0000256" key="10">
    <source>
        <dbReference type="ARBA" id="ARBA00023242"/>
    </source>
</evidence>
<keyword evidence="8" id="KW-0418">Kinase</keyword>
<dbReference type="EMBL" id="OU895880">
    <property type="protein sequence ID" value="CAG9810792.1"/>
    <property type="molecule type" value="Genomic_DNA"/>
</dbReference>
<dbReference type="EC" id="2.7.11.23" evidence="3"/>
<evidence type="ECO:0000256" key="14">
    <source>
        <dbReference type="ARBA" id="ARBA00048367"/>
    </source>
</evidence>
<evidence type="ECO:0000256" key="1">
    <source>
        <dbReference type="ARBA" id="ARBA00004123"/>
    </source>
</evidence>
<dbReference type="GO" id="GO:0032968">
    <property type="term" value="P:positive regulation of transcription elongation by RNA polymerase II"/>
    <property type="evidence" value="ECO:0007669"/>
    <property type="project" value="TreeGrafter"/>
</dbReference>
<evidence type="ECO:0000256" key="2">
    <source>
        <dbReference type="ARBA" id="ARBA00006485"/>
    </source>
</evidence>
<dbReference type="FunFam" id="3.30.200.20:FF:000074">
    <property type="entry name" value="cyclin-dependent kinase 12 isoform X2"/>
    <property type="match status" value="1"/>
</dbReference>
<dbReference type="Pfam" id="PF00069">
    <property type="entry name" value="Pkinase"/>
    <property type="match status" value="1"/>
</dbReference>
<comment type="catalytic activity">
    <reaction evidence="13">
        <text>L-threonyl-[protein] + ATP = O-phospho-L-threonyl-[protein] + ADP + H(+)</text>
        <dbReference type="Rhea" id="RHEA:46608"/>
        <dbReference type="Rhea" id="RHEA-COMP:11060"/>
        <dbReference type="Rhea" id="RHEA-COMP:11605"/>
        <dbReference type="ChEBI" id="CHEBI:15378"/>
        <dbReference type="ChEBI" id="CHEBI:30013"/>
        <dbReference type="ChEBI" id="CHEBI:30616"/>
        <dbReference type="ChEBI" id="CHEBI:61977"/>
        <dbReference type="ChEBI" id="CHEBI:456216"/>
        <dbReference type="EC" id="2.7.11.22"/>
    </reaction>
</comment>
<evidence type="ECO:0000313" key="19">
    <source>
        <dbReference type="EMBL" id="CAG9810792.1"/>
    </source>
</evidence>
<feature type="compositionally biased region" description="Polar residues" evidence="17">
    <location>
        <begin position="96"/>
        <end position="106"/>
    </location>
</feature>
<sequence>MASIHMEKNSKHSKKLRKPSKSSPSTQHKLVEYSDVSSNEFSAPEAGELPSDGLSIVSDDEISTIGNNNNIYEPIDDDDEELEKLMDEDDDDEMYNSETFSDTTSAAKKRSKKSKKKSKKLKKSKKRKRRRKSSDSIEEISDDDAILDEVDHSKKIDDGFTPPLDQISYTPKRKFDSYTPISRGCTPQSINISPESPLSDIPPTGPSKRNDYRSPHTPPMPIKSSKHDRSMVLGHDERGGHGSGRHSSLSSSTSQKGTISSSKKRRHVSPERSSSYRKRTRSRERSPYESYELSSRRRRDRERSSTYNSSLRKRHERRRRSKSSSTPPRKQRRRRSRSPPSRYHRTPSPLPRRTSSRSPSPSLLAKVMPLKKSINMNDTSLFAELVKGSKLKRDKVLKEILSETNTNTNNNIDTATGKTEPAPFLNNTNGDLKDIPVPPANGIPMASTEIHEVDNVMKNQQQPPLPPLPSEATAVIRKVTELPMPPGVIVPMDVKTPSPPKEAPMAGPSKKVKLTELPMPPTVPGTEDLSDDENDASIAQRGHKISGNGTTNSAAKLLRPKIINRRLSDGPEGNWGERCVEVFQIIAQIGEGTYGQVYKACEINTKEVVALKKVRLENEKEGFPITAVREIKILRQLNHKNVVKLREIVTDKQEAIDFCKDRGAFYLVFEYMEHDLMGLLENEQVEFKEIHIASIMKQLLRALKYCHEKNFLHRDIKGSNILMNNRGEVKLADFGLARDAEDRERPYTNKVITLWFRPPELLLGEEKYGPSIDIWSVGCILGELFAKKTLFQGSSEPLQLEIISRLCGSPTPAVWPNVIKLPHFNSLQPKKQYRRRLREEFAYMPDSALELFDKMLTLDPERRITAEDALRSQWLKNIEPETLPPPDLPTSQDCHELTSKRRRRELREQQAAALQNLPPKASIPAIKLSSIDLGPP</sequence>
<evidence type="ECO:0000256" key="11">
    <source>
        <dbReference type="ARBA" id="ARBA00040213"/>
    </source>
</evidence>
<dbReference type="GO" id="GO:0008024">
    <property type="term" value="C:cyclin/CDK positive transcription elongation factor complex"/>
    <property type="evidence" value="ECO:0007669"/>
    <property type="project" value="TreeGrafter"/>
</dbReference>
<feature type="binding site" evidence="16">
    <location>
        <position position="612"/>
    </location>
    <ligand>
        <name>ATP</name>
        <dbReference type="ChEBI" id="CHEBI:30616"/>
    </ligand>
</feature>
<organism evidence="19 20">
    <name type="scientific">Chironomus riparius</name>
    <dbReference type="NCBI Taxonomy" id="315576"/>
    <lineage>
        <taxon>Eukaryota</taxon>
        <taxon>Metazoa</taxon>
        <taxon>Ecdysozoa</taxon>
        <taxon>Arthropoda</taxon>
        <taxon>Hexapoda</taxon>
        <taxon>Insecta</taxon>
        <taxon>Pterygota</taxon>
        <taxon>Neoptera</taxon>
        <taxon>Endopterygota</taxon>
        <taxon>Diptera</taxon>
        <taxon>Nematocera</taxon>
        <taxon>Chironomoidea</taxon>
        <taxon>Chironomidae</taxon>
        <taxon>Chironominae</taxon>
        <taxon>Chironomus</taxon>
    </lineage>
</organism>
<dbReference type="InterPro" id="IPR011009">
    <property type="entry name" value="Kinase-like_dom_sf"/>
</dbReference>
<dbReference type="InterPro" id="IPR008271">
    <property type="entry name" value="Ser/Thr_kinase_AS"/>
</dbReference>
<dbReference type="FunFam" id="1.10.510.10:FF:000415">
    <property type="entry name" value="CMGC/CDK/CRK7 protein kinase, variant"/>
    <property type="match status" value="1"/>
</dbReference>
<feature type="compositionally biased region" description="Basic residues" evidence="17">
    <location>
        <begin position="329"/>
        <end position="345"/>
    </location>
</feature>
<reference evidence="19" key="2">
    <citation type="submission" date="2022-10" db="EMBL/GenBank/DDBJ databases">
        <authorList>
            <consortium name="ENA_rothamsted_submissions"/>
            <consortium name="culmorum"/>
            <person name="King R."/>
        </authorList>
    </citation>
    <scope>NUCLEOTIDE SEQUENCE</scope>
</reference>
<feature type="region of interest" description="Disordered" evidence="17">
    <location>
        <begin position="1"/>
        <end position="363"/>
    </location>
</feature>
<dbReference type="EC" id="2.7.11.22" evidence="4"/>
<comment type="catalytic activity">
    <reaction evidence="14">
        <text>L-seryl-[protein] + ATP = O-phospho-L-seryl-[protein] + ADP + H(+)</text>
        <dbReference type="Rhea" id="RHEA:17989"/>
        <dbReference type="Rhea" id="RHEA-COMP:9863"/>
        <dbReference type="Rhea" id="RHEA-COMP:11604"/>
        <dbReference type="ChEBI" id="CHEBI:15378"/>
        <dbReference type="ChEBI" id="CHEBI:29999"/>
        <dbReference type="ChEBI" id="CHEBI:30616"/>
        <dbReference type="ChEBI" id="CHEBI:83421"/>
        <dbReference type="ChEBI" id="CHEBI:456216"/>
        <dbReference type="EC" id="2.7.11.22"/>
    </reaction>
</comment>
<dbReference type="SMART" id="SM00220">
    <property type="entry name" value="S_TKc"/>
    <property type="match status" value="1"/>
</dbReference>
<feature type="compositionally biased region" description="Low complexity" evidence="17">
    <location>
        <begin position="245"/>
        <end position="261"/>
    </location>
</feature>
<dbReference type="InterPro" id="IPR017441">
    <property type="entry name" value="Protein_kinase_ATP_BS"/>
</dbReference>
<feature type="compositionally biased region" description="Acidic residues" evidence="17">
    <location>
        <begin position="74"/>
        <end position="95"/>
    </location>
</feature>
<dbReference type="PANTHER" id="PTHR24056:SF546">
    <property type="entry name" value="CYCLIN-DEPENDENT KINASE 12"/>
    <property type="match status" value="1"/>
</dbReference>
<evidence type="ECO:0000259" key="18">
    <source>
        <dbReference type="PROSITE" id="PS50011"/>
    </source>
</evidence>
<keyword evidence="6" id="KW-0808">Transferase</keyword>
<evidence type="ECO:0000256" key="6">
    <source>
        <dbReference type="ARBA" id="ARBA00022679"/>
    </source>
</evidence>
<dbReference type="GO" id="GO:0008353">
    <property type="term" value="F:RNA polymerase II CTD heptapeptide repeat kinase activity"/>
    <property type="evidence" value="ECO:0007669"/>
    <property type="project" value="UniProtKB-EC"/>
</dbReference>
<feature type="compositionally biased region" description="Low complexity" evidence="17">
    <location>
        <begin position="351"/>
        <end position="363"/>
    </location>
</feature>
<dbReference type="SUPFAM" id="SSF56112">
    <property type="entry name" value="Protein kinase-like (PK-like)"/>
    <property type="match status" value="1"/>
</dbReference>
<comment type="subcellular location">
    <subcellularLocation>
        <location evidence="1">Nucleus</location>
    </subcellularLocation>
</comment>
<evidence type="ECO:0000256" key="3">
    <source>
        <dbReference type="ARBA" id="ARBA00012409"/>
    </source>
</evidence>
<comment type="catalytic activity">
    <reaction evidence="15">
        <text>[DNA-directed RNA polymerase] + ATP = phospho-[DNA-directed RNA polymerase] + ADP + H(+)</text>
        <dbReference type="Rhea" id="RHEA:10216"/>
        <dbReference type="Rhea" id="RHEA-COMP:11321"/>
        <dbReference type="Rhea" id="RHEA-COMP:11322"/>
        <dbReference type="ChEBI" id="CHEBI:15378"/>
        <dbReference type="ChEBI" id="CHEBI:30616"/>
        <dbReference type="ChEBI" id="CHEBI:43176"/>
        <dbReference type="ChEBI" id="CHEBI:68546"/>
        <dbReference type="ChEBI" id="CHEBI:456216"/>
        <dbReference type="EC" id="2.7.11.23"/>
    </reaction>
</comment>
<dbReference type="PROSITE" id="PS00107">
    <property type="entry name" value="PROTEIN_KINASE_ATP"/>
    <property type="match status" value="1"/>
</dbReference>
<protein>
    <recommendedName>
        <fullName evidence="11">Cyclin-dependent kinase 12</fullName>
        <ecNumber evidence="4">2.7.11.22</ecNumber>
        <ecNumber evidence="3">2.7.11.23</ecNumber>
    </recommendedName>
    <alternativeName>
        <fullName evidence="12">Cell division protein kinase 12</fullName>
    </alternativeName>
</protein>
<evidence type="ECO:0000256" key="4">
    <source>
        <dbReference type="ARBA" id="ARBA00012425"/>
    </source>
</evidence>
<dbReference type="InterPro" id="IPR000719">
    <property type="entry name" value="Prot_kinase_dom"/>
</dbReference>
<dbReference type="InterPro" id="IPR050108">
    <property type="entry name" value="CDK"/>
</dbReference>
<evidence type="ECO:0000256" key="8">
    <source>
        <dbReference type="ARBA" id="ARBA00022777"/>
    </source>
</evidence>
<dbReference type="Gene3D" id="3.30.200.20">
    <property type="entry name" value="Phosphorylase Kinase, domain 1"/>
    <property type="match status" value="1"/>
</dbReference>
<feature type="compositionally biased region" description="Basic residues" evidence="17">
    <location>
        <begin position="11"/>
        <end position="20"/>
    </location>
</feature>
<feature type="compositionally biased region" description="Acidic residues" evidence="17">
    <location>
        <begin position="136"/>
        <end position="148"/>
    </location>
</feature>
<evidence type="ECO:0000256" key="16">
    <source>
        <dbReference type="PROSITE-ProRule" id="PRU10141"/>
    </source>
</evidence>
<dbReference type="PANTHER" id="PTHR24056">
    <property type="entry name" value="CELL DIVISION PROTEIN KINASE"/>
    <property type="match status" value="1"/>
</dbReference>
<feature type="compositionally biased region" description="Basic and acidic residues" evidence="17">
    <location>
        <begin position="149"/>
        <end position="158"/>
    </location>
</feature>
<evidence type="ECO:0000256" key="13">
    <source>
        <dbReference type="ARBA" id="ARBA00047811"/>
    </source>
</evidence>
<proteinExistence type="inferred from homology"/>
<dbReference type="PROSITE" id="PS00108">
    <property type="entry name" value="PROTEIN_KINASE_ST"/>
    <property type="match status" value="1"/>
</dbReference>
<feature type="compositionally biased region" description="Basic and acidic residues" evidence="17">
    <location>
        <begin position="225"/>
        <end position="240"/>
    </location>
</feature>